<name>A0ABD2BF29_VESSQ</name>
<evidence type="ECO:0008006" key="3">
    <source>
        <dbReference type="Google" id="ProtNLM"/>
    </source>
</evidence>
<organism evidence="1 2">
    <name type="scientific">Vespula squamosa</name>
    <name type="common">Southern yellow jacket</name>
    <name type="synonym">Wasp</name>
    <dbReference type="NCBI Taxonomy" id="30214"/>
    <lineage>
        <taxon>Eukaryota</taxon>
        <taxon>Metazoa</taxon>
        <taxon>Ecdysozoa</taxon>
        <taxon>Arthropoda</taxon>
        <taxon>Hexapoda</taxon>
        <taxon>Insecta</taxon>
        <taxon>Pterygota</taxon>
        <taxon>Neoptera</taxon>
        <taxon>Endopterygota</taxon>
        <taxon>Hymenoptera</taxon>
        <taxon>Apocrita</taxon>
        <taxon>Aculeata</taxon>
        <taxon>Vespoidea</taxon>
        <taxon>Vespidae</taxon>
        <taxon>Vespinae</taxon>
        <taxon>Vespula</taxon>
    </lineage>
</organism>
<comment type="caution">
    <text evidence="1">The sequence shown here is derived from an EMBL/GenBank/DDBJ whole genome shotgun (WGS) entry which is preliminary data.</text>
</comment>
<protein>
    <recommendedName>
        <fullName evidence="3">Maturase K</fullName>
    </recommendedName>
</protein>
<dbReference type="Proteomes" id="UP001607302">
    <property type="component" value="Unassembled WGS sequence"/>
</dbReference>
<feature type="non-terminal residue" evidence="1">
    <location>
        <position position="1"/>
    </location>
</feature>
<dbReference type="AlphaFoldDB" id="A0ABD2BF29"/>
<evidence type="ECO:0000313" key="2">
    <source>
        <dbReference type="Proteomes" id="UP001607302"/>
    </source>
</evidence>
<gene>
    <name evidence="1" type="ORF">V1478_004820</name>
</gene>
<reference evidence="1 2" key="1">
    <citation type="journal article" date="2024" name="Ann. Entomol. Soc. Am.">
        <title>Genomic analyses of the southern and eastern yellowjacket wasps (Hymenoptera: Vespidae) reveal evolutionary signatures of social life.</title>
        <authorList>
            <person name="Catto M.A."/>
            <person name="Caine P.B."/>
            <person name="Orr S.E."/>
            <person name="Hunt B.G."/>
            <person name="Goodisman M.A.D."/>
        </authorList>
    </citation>
    <scope>NUCLEOTIDE SEQUENCE [LARGE SCALE GENOMIC DNA]</scope>
    <source>
        <strain evidence="1">233</strain>
        <tissue evidence="1">Head and thorax</tissue>
    </source>
</reference>
<accession>A0ABD2BF29</accession>
<sequence>QDRVFLLKRKSLNRVIVFERIKSSRVIDKKAKRLVESQPVSHRNRSLYSCVRFIRFLPRFNIKDDFSFLAIVIKYSIVAIRARSKEKAAWLKRATIRLFSYFRRFDRTLRKWLLNQRRRNISSPIPHRHAYANRILCIFIIKVEKFFALHDKFNLVFRQKINPDLGRCFSGGSLGWGPWAWAFRRVSFFRYRKIKLSFLLFLFFFFSPSRISVLRRRSDVSSKGSIHNLTTNTGRIGRTLVRVSADTGMSSVGLQMQQPPRGETWVDSTRDISKFKSKLYHTSTIERIAAYFKEFEIAIA</sequence>
<evidence type="ECO:0000313" key="1">
    <source>
        <dbReference type="EMBL" id="KAL2731275.1"/>
    </source>
</evidence>
<proteinExistence type="predicted"/>
<keyword evidence="2" id="KW-1185">Reference proteome</keyword>
<dbReference type="EMBL" id="JAUDFV010000105">
    <property type="protein sequence ID" value="KAL2731275.1"/>
    <property type="molecule type" value="Genomic_DNA"/>
</dbReference>